<feature type="transmembrane region" description="Helical" evidence="1">
    <location>
        <begin position="190"/>
        <end position="207"/>
    </location>
</feature>
<evidence type="ECO:0000313" key="2">
    <source>
        <dbReference type="EMBL" id="SQI61007.1"/>
    </source>
</evidence>
<gene>
    <name evidence="2" type="ORF">NCTC4824_03030</name>
</gene>
<keyword evidence="3" id="KW-1185">Reference proteome</keyword>
<dbReference type="GO" id="GO:0016020">
    <property type="term" value="C:membrane"/>
    <property type="evidence" value="ECO:0007669"/>
    <property type="project" value="InterPro"/>
</dbReference>
<feature type="transmembrane region" description="Helical" evidence="1">
    <location>
        <begin position="59"/>
        <end position="80"/>
    </location>
</feature>
<dbReference type="PIRSF" id="PIRSF037259">
    <property type="entry name" value="EcsB_ABC"/>
    <property type="match status" value="1"/>
</dbReference>
<feature type="transmembrane region" description="Helical" evidence="1">
    <location>
        <begin position="348"/>
        <end position="372"/>
    </location>
</feature>
<evidence type="ECO:0000313" key="3">
    <source>
        <dbReference type="Proteomes" id="UP000249134"/>
    </source>
</evidence>
<feature type="transmembrane region" description="Helical" evidence="1">
    <location>
        <begin position="30"/>
        <end position="47"/>
    </location>
</feature>
<organism evidence="2 3">
    <name type="scientific">Lederbergia lenta</name>
    <name type="common">Bacillus lentus</name>
    <dbReference type="NCBI Taxonomy" id="1467"/>
    <lineage>
        <taxon>Bacteria</taxon>
        <taxon>Bacillati</taxon>
        <taxon>Bacillota</taxon>
        <taxon>Bacilli</taxon>
        <taxon>Bacillales</taxon>
        <taxon>Bacillaceae</taxon>
        <taxon>Lederbergia</taxon>
    </lineage>
</organism>
<feature type="transmembrane region" description="Helical" evidence="1">
    <location>
        <begin position="284"/>
        <end position="301"/>
    </location>
</feature>
<dbReference type="EMBL" id="LS483476">
    <property type="protein sequence ID" value="SQI61007.1"/>
    <property type="molecule type" value="Genomic_DNA"/>
</dbReference>
<keyword evidence="1" id="KW-1133">Transmembrane helix</keyword>
<dbReference type="AlphaFoldDB" id="A0A2X4W8M6"/>
<dbReference type="STRING" id="1348624.GCA_001591545_02078"/>
<name>A0A2X4W8M6_LEDLE</name>
<accession>A0A2X4W8M6</accession>
<dbReference type="InterPro" id="IPR010288">
    <property type="entry name" value="EcsB_ABC"/>
</dbReference>
<feature type="transmembrane region" description="Helical" evidence="1">
    <location>
        <begin position="307"/>
        <end position="327"/>
    </location>
</feature>
<dbReference type="RefSeq" id="WP_066140677.1">
    <property type="nucleotide sequence ID" value="NZ_CBCSGM010000001.1"/>
</dbReference>
<feature type="transmembrane region" description="Helical" evidence="1">
    <location>
        <begin position="165"/>
        <end position="184"/>
    </location>
</feature>
<dbReference type="KEGG" id="blen:NCTC4824_03030"/>
<feature type="transmembrane region" description="Helical" evidence="1">
    <location>
        <begin position="135"/>
        <end position="153"/>
    </location>
</feature>
<evidence type="ECO:0000256" key="1">
    <source>
        <dbReference type="SAM" id="Phobius"/>
    </source>
</evidence>
<protein>
    <submittedName>
        <fullName evidence="2">ABC transporter EcsB</fullName>
    </submittedName>
</protein>
<keyword evidence="1" id="KW-0472">Membrane</keyword>
<keyword evidence="1" id="KW-0812">Transmembrane</keyword>
<reference evidence="2 3" key="1">
    <citation type="submission" date="2018-06" db="EMBL/GenBank/DDBJ databases">
        <authorList>
            <consortium name="Pathogen Informatics"/>
            <person name="Doyle S."/>
        </authorList>
    </citation>
    <scope>NUCLEOTIDE SEQUENCE [LARGE SCALE GENOMIC DNA]</scope>
    <source>
        <strain evidence="2 3">NCTC4824</strain>
    </source>
</reference>
<dbReference type="Pfam" id="PF05975">
    <property type="entry name" value="EcsB"/>
    <property type="match status" value="1"/>
</dbReference>
<dbReference type="Proteomes" id="UP000249134">
    <property type="component" value="Chromosome 1"/>
</dbReference>
<feature type="transmembrane region" description="Helical" evidence="1">
    <location>
        <begin position="378"/>
        <end position="397"/>
    </location>
</feature>
<sequence length="407" mass="47473">MKQINELWPERLQAYIKELRRYFKYMFNDHLLFVLIFGGGAAIYYYSEWVKTLDSGFPVGLIMAIVLAILLAISPIQTLLREADIVFLLPLETKMGSYFKNGMKLSFITQAYVLLLVLAAFMPMYAQVTGDGFKVFFYLLAIVLLLKIWNLMLHWMILKANDKQSLFFDWIIRFSLSALLLYFIFEKASFWFVGATTLILLLVTLYFRNALKNKPLKWELLIEKEQNRMQNFYRAANMFTDVPHLKGRVKRRRWLDPLFSTIPFSSDQTYRFLLSRTIVRTSEFSGLILRLTLIPVVLILFNGNVYFSVAISLLFIYLTGFQLIPLMRRHELKIWTSLYPIRSDQKKIAFLNLLMKILIVQAIVFSLSTAIGGNLKQAAINAVVSCLFAILFTKMYVPGRLKKLERR</sequence>
<proteinExistence type="predicted"/>
<feature type="transmembrane region" description="Helical" evidence="1">
    <location>
        <begin position="101"/>
        <end position="123"/>
    </location>
</feature>